<dbReference type="Proteomes" id="UP000054350">
    <property type="component" value="Unassembled WGS sequence"/>
</dbReference>
<dbReference type="OrthoDB" id="5586624at2759"/>
<feature type="region of interest" description="Disordered" evidence="2">
    <location>
        <begin position="189"/>
        <end position="257"/>
    </location>
</feature>
<reference evidence="4" key="2">
    <citation type="submission" date="2009-11" db="EMBL/GenBank/DDBJ databases">
        <title>The Genome Sequence of Allomyces macrogynus strain ATCC 38327.</title>
        <authorList>
            <consortium name="The Broad Institute Genome Sequencing Platform"/>
            <person name="Russ C."/>
            <person name="Cuomo C."/>
            <person name="Shea T."/>
            <person name="Young S.K."/>
            <person name="Zeng Q."/>
            <person name="Koehrsen M."/>
            <person name="Haas B."/>
            <person name="Borodovsky M."/>
            <person name="Guigo R."/>
            <person name="Alvarado L."/>
            <person name="Berlin A."/>
            <person name="Borenstein D."/>
            <person name="Chen Z."/>
            <person name="Engels R."/>
            <person name="Freedman E."/>
            <person name="Gellesch M."/>
            <person name="Goldberg J."/>
            <person name="Griggs A."/>
            <person name="Gujja S."/>
            <person name="Heiman D."/>
            <person name="Hepburn T."/>
            <person name="Howarth C."/>
            <person name="Jen D."/>
            <person name="Larson L."/>
            <person name="Lewis B."/>
            <person name="Mehta T."/>
            <person name="Park D."/>
            <person name="Pearson M."/>
            <person name="Roberts A."/>
            <person name="Saif S."/>
            <person name="Shenoy N."/>
            <person name="Sisk P."/>
            <person name="Stolte C."/>
            <person name="Sykes S."/>
            <person name="Walk T."/>
            <person name="White J."/>
            <person name="Yandava C."/>
            <person name="Burger G."/>
            <person name="Gray M.W."/>
            <person name="Holland P.W.H."/>
            <person name="King N."/>
            <person name="Lang F.B.F."/>
            <person name="Roger A.J."/>
            <person name="Ruiz-Trillo I."/>
            <person name="Lander E."/>
            <person name="Nusbaum C."/>
        </authorList>
    </citation>
    <scope>NUCLEOTIDE SEQUENCE [LARGE SCALE GENOMIC DNA]</scope>
    <source>
        <strain evidence="4">ATCC 38327</strain>
    </source>
</reference>
<dbReference type="EMBL" id="GG745329">
    <property type="protein sequence ID" value="KNE55988.1"/>
    <property type="molecule type" value="Genomic_DNA"/>
</dbReference>
<dbReference type="AlphaFoldDB" id="A0A0L0S0B6"/>
<sequence>MPTVDDYDAGPSNTAATAPAPLVQPAQPTVSPMTEFQLTIDTQRRQAERSAHAHSDDAARQAPTTSSPNGSASSLTKSPRHRKSPTKRSRSPKEEGTHFGRKQLVGTIDQLQQVAQKAYDEVANLKERIAELEKTNHVLQEQKAVSQFRSLQAKYATEIQRRTLAESRLEVALARLCVLEEANDLERQFAPSVTGTPSPPRFAPLDAPRSAPTAGRPAAFAEPKRARSRSRSPLRTVKMPDAGSSSPRAGVSALSPVESEEIRSDLRRHFAELLHLQDQAILAHSPASTPRVTRKRSPSRTRVPVAEPSGRATAPAATAPKPFLAKGPRPISLQSLTTMEHELDNIISALTPSQPNHDPRATASAPGTAHVDLDDVDLDNLDLETADVNRLTMILVRGCSHFR</sequence>
<feature type="region of interest" description="Disordered" evidence="2">
    <location>
        <begin position="1"/>
        <end position="103"/>
    </location>
</feature>
<proteinExistence type="predicted"/>
<feature type="compositionally biased region" description="Basic and acidic residues" evidence="2">
    <location>
        <begin position="42"/>
        <end position="59"/>
    </location>
</feature>
<evidence type="ECO:0000256" key="2">
    <source>
        <dbReference type="SAM" id="MobiDB-lite"/>
    </source>
</evidence>
<accession>A0A0L0S0B6</accession>
<name>A0A0L0S0B6_ALLM3</name>
<dbReference type="VEuPathDB" id="FungiDB:AMAG_01834"/>
<keyword evidence="4" id="KW-1185">Reference proteome</keyword>
<feature type="compositionally biased region" description="Basic residues" evidence="2">
    <location>
        <begin position="78"/>
        <end position="90"/>
    </location>
</feature>
<gene>
    <name evidence="3" type="ORF">AMAG_01834</name>
</gene>
<feature type="compositionally biased region" description="Polar residues" evidence="2">
    <location>
        <begin position="62"/>
        <end position="77"/>
    </location>
</feature>
<evidence type="ECO:0000313" key="3">
    <source>
        <dbReference type="EMBL" id="KNE55988.1"/>
    </source>
</evidence>
<evidence type="ECO:0000256" key="1">
    <source>
        <dbReference type="SAM" id="Coils"/>
    </source>
</evidence>
<keyword evidence="1" id="KW-0175">Coiled coil</keyword>
<organism evidence="3 4">
    <name type="scientific">Allomyces macrogynus (strain ATCC 38327)</name>
    <name type="common">Allomyces javanicus var. macrogynus</name>
    <dbReference type="NCBI Taxonomy" id="578462"/>
    <lineage>
        <taxon>Eukaryota</taxon>
        <taxon>Fungi</taxon>
        <taxon>Fungi incertae sedis</taxon>
        <taxon>Blastocladiomycota</taxon>
        <taxon>Blastocladiomycetes</taxon>
        <taxon>Blastocladiales</taxon>
        <taxon>Blastocladiaceae</taxon>
        <taxon>Allomyces</taxon>
    </lineage>
</organism>
<reference evidence="3 4" key="1">
    <citation type="submission" date="2009-11" db="EMBL/GenBank/DDBJ databases">
        <title>Annotation of Allomyces macrogynus ATCC 38327.</title>
        <authorList>
            <consortium name="The Broad Institute Genome Sequencing Platform"/>
            <person name="Russ C."/>
            <person name="Cuomo C."/>
            <person name="Burger G."/>
            <person name="Gray M.W."/>
            <person name="Holland P.W.H."/>
            <person name="King N."/>
            <person name="Lang F.B.F."/>
            <person name="Roger A.J."/>
            <person name="Ruiz-Trillo I."/>
            <person name="Young S.K."/>
            <person name="Zeng Q."/>
            <person name="Gargeya S."/>
            <person name="Fitzgerald M."/>
            <person name="Haas B."/>
            <person name="Abouelleil A."/>
            <person name="Alvarado L."/>
            <person name="Arachchi H.M."/>
            <person name="Berlin A."/>
            <person name="Chapman S.B."/>
            <person name="Gearin G."/>
            <person name="Goldberg J."/>
            <person name="Griggs A."/>
            <person name="Gujja S."/>
            <person name="Hansen M."/>
            <person name="Heiman D."/>
            <person name="Howarth C."/>
            <person name="Larimer J."/>
            <person name="Lui A."/>
            <person name="MacDonald P.J.P."/>
            <person name="McCowen C."/>
            <person name="Montmayeur A."/>
            <person name="Murphy C."/>
            <person name="Neiman D."/>
            <person name="Pearson M."/>
            <person name="Priest M."/>
            <person name="Roberts A."/>
            <person name="Saif S."/>
            <person name="Shea T."/>
            <person name="Sisk P."/>
            <person name="Stolte C."/>
            <person name="Sykes S."/>
            <person name="Wortman J."/>
            <person name="Nusbaum C."/>
            <person name="Birren B."/>
        </authorList>
    </citation>
    <scope>NUCLEOTIDE SEQUENCE [LARGE SCALE GENOMIC DNA]</scope>
    <source>
        <strain evidence="3 4">ATCC 38327</strain>
    </source>
</reference>
<feature type="coiled-coil region" evidence="1">
    <location>
        <begin position="108"/>
        <end position="142"/>
    </location>
</feature>
<evidence type="ECO:0000313" key="4">
    <source>
        <dbReference type="Proteomes" id="UP000054350"/>
    </source>
</evidence>
<protein>
    <submittedName>
        <fullName evidence="3">Uncharacterized protein</fullName>
    </submittedName>
</protein>
<feature type="compositionally biased region" description="Polar residues" evidence="2">
    <location>
        <begin position="26"/>
        <end position="41"/>
    </location>
</feature>
<feature type="region of interest" description="Disordered" evidence="2">
    <location>
        <begin position="284"/>
        <end position="323"/>
    </location>
</feature>